<keyword evidence="12" id="KW-1185">Reference proteome</keyword>
<evidence type="ECO:0000259" key="8">
    <source>
        <dbReference type="Pfam" id="PF00460"/>
    </source>
</evidence>
<proteinExistence type="inferred from homology"/>
<gene>
    <name evidence="7 11" type="primary">flgK</name>
    <name evidence="11" type="ORF">H9638_13065</name>
</gene>
<dbReference type="PANTHER" id="PTHR30033">
    <property type="entry name" value="FLAGELLAR HOOK-ASSOCIATED PROTEIN 1"/>
    <property type="match status" value="1"/>
</dbReference>
<keyword evidence="11" id="KW-0282">Flagellum</keyword>
<organism evidence="11 12">
    <name type="scientific">Arthrobacter pullicola</name>
    <dbReference type="NCBI Taxonomy" id="2762224"/>
    <lineage>
        <taxon>Bacteria</taxon>
        <taxon>Bacillati</taxon>
        <taxon>Actinomycetota</taxon>
        <taxon>Actinomycetes</taxon>
        <taxon>Micrococcales</taxon>
        <taxon>Micrococcaceae</taxon>
        <taxon>Arthrobacter</taxon>
    </lineage>
</organism>
<dbReference type="SUPFAM" id="SSF64518">
    <property type="entry name" value="Phase 1 flagellin"/>
    <property type="match status" value="1"/>
</dbReference>
<evidence type="ECO:0000256" key="1">
    <source>
        <dbReference type="ARBA" id="ARBA00004365"/>
    </source>
</evidence>
<reference evidence="11 12" key="1">
    <citation type="submission" date="2020-08" db="EMBL/GenBank/DDBJ databases">
        <title>A Genomic Blueprint of the Chicken Gut Microbiome.</title>
        <authorList>
            <person name="Gilroy R."/>
            <person name="Ravi A."/>
            <person name="Getino M."/>
            <person name="Pursley I."/>
            <person name="Horton D.L."/>
            <person name="Alikhan N.-F."/>
            <person name="Baker D."/>
            <person name="Gharbi K."/>
            <person name="Hall N."/>
            <person name="Watson M."/>
            <person name="Adriaenssens E.M."/>
            <person name="Foster-Nyarko E."/>
            <person name="Jarju S."/>
            <person name="Secka A."/>
            <person name="Antonio M."/>
            <person name="Oren A."/>
            <person name="Chaudhuri R."/>
            <person name="La Ragione R.M."/>
            <person name="Hildebrand F."/>
            <person name="Pallen M.J."/>
        </authorList>
    </citation>
    <scope>NUCLEOTIDE SEQUENCE [LARGE SCALE GENOMIC DNA]</scope>
    <source>
        <strain evidence="11 12">Sa2BUA2</strain>
    </source>
</reference>
<dbReference type="PRINTS" id="PR01005">
    <property type="entry name" value="FLGHOOKAP1"/>
</dbReference>
<comment type="subcellular location">
    <subcellularLocation>
        <location evidence="1 7">Bacterial flagellum</location>
    </subcellularLocation>
    <subcellularLocation>
        <location evidence="2 7">Secreted</location>
    </subcellularLocation>
</comment>
<dbReference type="InterPro" id="IPR002371">
    <property type="entry name" value="FlgK"/>
</dbReference>
<evidence type="ECO:0000259" key="10">
    <source>
        <dbReference type="Pfam" id="PF22638"/>
    </source>
</evidence>
<evidence type="ECO:0000256" key="6">
    <source>
        <dbReference type="ARBA" id="ARBA00023143"/>
    </source>
</evidence>
<name>A0ABR8YLG9_9MICC</name>
<dbReference type="InterPro" id="IPR053927">
    <property type="entry name" value="FlgK_helical"/>
</dbReference>
<dbReference type="InterPro" id="IPR001444">
    <property type="entry name" value="Flag_bb_rod_N"/>
</dbReference>
<keyword evidence="5 7" id="KW-0964">Secreted</keyword>
<keyword evidence="11" id="KW-0966">Cell projection</keyword>
<evidence type="ECO:0000313" key="12">
    <source>
        <dbReference type="Proteomes" id="UP000652763"/>
    </source>
</evidence>
<accession>A0ABR8YLG9</accession>
<evidence type="ECO:0000256" key="3">
    <source>
        <dbReference type="ARBA" id="ARBA00009677"/>
    </source>
</evidence>
<comment type="caution">
    <text evidence="11">The sequence shown here is derived from an EMBL/GenBank/DDBJ whole genome shotgun (WGS) entry which is preliminary data.</text>
</comment>
<dbReference type="Pfam" id="PF06429">
    <property type="entry name" value="Flg_bbr_C"/>
    <property type="match status" value="1"/>
</dbReference>
<feature type="domain" description="Flagellar basal-body/hook protein C-terminal" evidence="9">
    <location>
        <begin position="419"/>
        <end position="459"/>
    </location>
</feature>
<dbReference type="Pfam" id="PF00460">
    <property type="entry name" value="Flg_bb_rod"/>
    <property type="match status" value="1"/>
</dbReference>
<evidence type="ECO:0000256" key="2">
    <source>
        <dbReference type="ARBA" id="ARBA00004613"/>
    </source>
</evidence>
<dbReference type="EMBL" id="JACSQC010000006">
    <property type="protein sequence ID" value="MBD8044739.1"/>
    <property type="molecule type" value="Genomic_DNA"/>
</dbReference>
<evidence type="ECO:0000313" key="11">
    <source>
        <dbReference type="EMBL" id="MBD8044739.1"/>
    </source>
</evidence>
<evidence type="ECO:0000256" key="5">
    <source>
        <dbReference type="ARBA" id="ARBA00022525"/>
    </source>
</evidence>
<keyword evidence="11" id="KW-0969">Cilium</keyword>
<dbReference type="Pfam" id="PF22638">
    <property type="entry name" value="FlgK_D1"/>
    <property type="match status" value="1"/>
</dbReference>
<dbReference type="NCBIfam" id="TIGR02492">
    <property type="entry name" value="flgK_ends"/>
    <property type="match status" value="1"/>
</dbReference>
<sequence>MSTFSGLNTAYSGLSAARRGLDVVGQNIANVNTPGYTRQRVTTSAMGGASIAGRFSTGPAVGQGVSIDGIARLGSMQLDTRVRATAAASGFSAVRANALSSLETSLNEPGKNGISASLTEFWAAWQGVSNKPGDEAAATALIGQATILAQQISTGYEAVEDQWTGAYKQLKDMEAELNGTASQIASLNAQIRTTQASGGSANELIDQRNALTTTIAALAGGTVRESENGMVDVLIDGNAIVSGDIVRPVQVAGGIAMGGEAPRLEWSHRPGTNMAASGEIAGALSLLAPASDGGTLTAAAEGYNNFAKTLATAVNGVHNGGTNTAGTVLGDFFSHSTDPAALSLKVIPTGAAGIATGAAGQGAKDNSVADAIAQLGAGKNSPDSAWANFVSGIGASTRVEMQQAELAGVAASAAVGMQLSNSSVDLDEENLNLLAYQHAYQGAARVMTAIDEMLDTLINRTGIVGR</sequence>
<evidence type="ECO:0000256" key="7">
    <source>
        <dbReference type="RuleBase" id="RU362065"/>
    </source>
</evidence>
<feature type="domain" description="Flagellar basal body rod protein N-terminal" evidence="8">
    <location>
        <begin position="7"/>
        <end position="37"/>
    </location>
</feature>
<keyword evidence="6 7" id="KW-0975">Bacterial flagellum</keyword>
<dbReference type="Proteomes" id="UP000652763">
    <property type="component" value="Unassembled WGS sequence"/>
</dbReference>
<evidence type="ECO:0000259" key="9">
    <source>
        <dbReference type="Pfam" id="PF06429"/>
    </source>
</evidence>
<protein>
    <recommendedName>
        <fullName evidence="4 7">Flagellar hook-associated protein 1</fullName>
        <shortName evidence="7">HAP1</shortName>
    </recommendedName>
</protein>
<dbReference type="RefSeq" id="WP_191748025.1">
    <property type="nucleotide sequence ID" value="NZ_JACSQC010000006.1"/>
</dbReference>
<comment type="similarity">
    <text evidence="3 7">Belongs to the flagella basal body rod proteins family.</text>
</comment>
<dbReference type="PANTHER" id="PTHR30033:SF1">
    <property type="entry name" value="FLAGELLAR HOOK-ASSOCIATED PROTEIN 1"/>
    <property type="match status" value="1"/>
</dbReference>
<feature type="domain" description="Flagellar hook-associated protein FlgK helical" evidence="10">
    <location>
        <begin position="99"/>
        <end position="333"/>
    </location>
</feature>
<evidence type="ECO:0000256" key="4">
    <source>
        <dbReference type="ARBA" id="ARBA00016244"/>
    </source>
</evidence>
<dbReference type="InterPro" id="IPR010930">
    <property type="entry name" value="Flg_bb/hook_C_dom"/>
</dbReference>